<dbReference type="GO" id="GO:1990904">
    <property type="term" value="C:ribonucleoprotein complex"/>
    <property type="evidence" value="ECO:0007669"/>
    <property type="project" value="UniProtKB-KW"/>
</dbReference>
<comment type="caution">
    <text evidence="7">The sequence shown here is derived from an EMBL/GenBank/DDBJ whole genome shotgun (WGS) entry which is preliminary data.</text>
</comment>
<dbReference type="GO" id="GO:0003735">
    <property type="term" value="F:structural constituent of ribosome"/>
    <property type="evidence" value="ECO:0007669"/>
    <property type="project" value="InterPro"/>
</dbReference>
<dbReference type="FunFam" id="3.30.70.330:FF:000001">
    <property type="entry name" value="50S ribosomal protein L23"/>
    <property type="match status" value="1"/>
</dbReference>
<dbReference type="NCBIfam" id="NF004359">
    <property type="entry name" value="PRK05738.1-3"/>
    <property type="match status" value="1"/>
</dbReference>
<dbReference type="InterPro" id="IPR012677">
    <property type="entry name" value="Nucleotide-bd_a/b_plait_sf"/>
</dbReference>
<dbReference type="GO" id="GO:0019843">
    <property type="term" value="F:rRNA binding"/>
    <property type="evidence" value="ECO:0007669"/>
    <property type="project" value="UniProtKB-UniRule"/>
</dbReference>
<reference evidence="7 8" key="1">
    <citation type="journal article" date="2013" name="BMC Microbiol.">
        <title>Identification of the type II cytochrome c maturation pathway in anammox bacteria by comparative genomics.</title>
        <authorList>
            <person name="Ferousi C."/>
            <person name="Speth D.R."/>
            <person name="Reimann J."/>
            <person name="Op den Camp H.J."/>
            <person name="Allen J.W."/>
            <person name="Keltjens J.T."/>
            <person name="Jetten M.S."/>
        </authorList>
    </citation>
    <scope>NUCLEOTIDE SEQUENCE [LARGE SCALE GENOMIC DNA]</scope>
    <source>
        <strain evidence="7">RU1</strain>
    </source>
</reference>
<evidence type="ECO:0000256" key="4">
    <source>
        <dbReference type="ARBA" id="ARBA00022980"/>
    </source>
</evidence>
<dbReference type="NCBIfam" id="NF004363">
    <property type="entry name" value="PRK05738.2-4"/>
    <property type="match status" value="1"/>
</dbReference>
<keyword evidence="3 6" id="KW-0694">RNA-binding</keyword>
<organism evidence="7 8">
    <name type="scientific">Candidatus Brocadia fulgida</name>
    <dbReference type="NCBI Taxonomy" id="380242"/>
    <lineage>
        <taxon>Bacteria</taxon>
        <taxon>Pseudomonadati</taxon>
        <taxon>Planctomycetota</taxon>
        <taxon>Candidatus Brocadiia</taxon>
        <taxon>Candidatus Brocadiales</taxon>
        <taxon>Candidatus Brocadiaceae</taxon>
        <taxon>Candidatus Brocadia</taxon>
    </lineage>
</organism>
<evidence type="ECO:0000256" key="2">
    <source>
        <dbReference type="ARBA" id="ARBA00022730"/>
    </source>
</evidence>
<dbReference type="Pfam" id="PF00276">
    <property type="entry name" value="Ribosomal_L23"/>
    <property type="match status" value="1"/>
</dbReference>
<keyword evidence="8" id="KW-1185">Reference proteome</keyword>
<comment type="function">
    <text evidence="6">One of the early assembly proteins it binds 23S rRNA. One of the proteins that surrounds the polypeptide exit tunnel on the outside of the ribosome. Forms the main docking site for trigger factor binding to the ribosome.</text>
</comment>
<proteinExistence type="inferred from homology"/>
<evidence type="ECO:0000256" key="6">
    <source>
        <dbReference type="HAMAP-Rule" id="MF_01369"/>
    </source>
</evidence>
<dbReference type="Gene3D" id="3.30.70.330">
    <property type="match status" value="1"/>
</dbReference>
<dbReference type="GO" id="GO:0006412">
    <property type="term" value="P:translation"/>
    <property type="evidence" value="ECO:0007669"/>
    <property type="project" value="UniProtKB-UniRule"/>
</dbReference>
<keyword evidence="4 6" id="KW-0689">Ribosomal protein</keyword>
<evidence type="ECO:0000256" key="1">
    <source>
        <dbReference type="ARBA" id="ARBA00006700"/>
    </source>
</evidence>
<dbReference type="HAMAP" id="MF_01369_B">
    <property type="entry name" value="Ribosomal_uL23_B"/>
    <property type="match status" value="1"/>
</dbReference>
<evidence type="ECO:0000313" key="8">
    <source>
        <dbReference type="Proteomes" id="UP000034954"/>
    </source>
</evidence>
<dbReference type="AlphaFoldDB" id="A0A0M2UY43"/>
<dbReference type="PATRIC" id="fig|380242.3.peg.2390"/>
<dbReference type="EMBL" id="LAQJ01000196">
    <property type="protein sequence ID" value="KKO19394.1"/>
    <property type="molecule type" value="Genomic_DNA"/>
</dbReference>
<keyword evidence="5 6" id="KW-0687">Ribonucleoprotein</keyword>
<gene>
    <name evidence="6" type="primary">rplW</name>
    <name evidence="7" type="ORF">BROFUL_01921</name>
</gene>
<protein>
    <recommendedName>
        <fullName evidence="6">Large ribosomal subunit protein uL23</fullName>
    </recommendedName>
</protein>
<comment type="similarity">
    <text evidence="1 6">Belongs to the universal ribosomal protein uL23 family.</text>
</comment>
<dbReference type="InterPro" id="IPR012678">
    <property type="entry name" value="Ribosomal_uL23/eL15/eS24_sf"/>
</dbReference>
<dbReference type="PANTHER" id="PTHR11620">
    <property type="entry name" value="60S RIBOSOMAL PROTEIN L23A"/>
    <property type="match status" value="1"/>
</dbReference>
<dbReference type="Proteomes" id="UP000034954">
    <property type="component" value="Unassembled WGS sequence"/>
</dbReference>
<dbReference type="GO" id="GO:0005840">
    <property type="term" value="C:ribosome"/>
    <property type="evidence" value="ECO:0007669"/>
    <property type="project" value="UniProtKB-KW"/>
</dbReference>
<keyword evidence="2 6" id="KW-0699">rRNA-binding</keyword>
<dbReference type="InterPro" id="IPR013025">
    <property type="entry name" value="Ribosomal_uL23-like"/>
</dbReference>
<name>A0A0M2UY43_9BACT</name>
<accession>A0A0M2UY43</accession>
<sequence length="93" mass="10790">MDAYHIIKRPLRTEKSVADGARTNSYHFEVDLKANKIQIKEAVEKFFNVKVADVRTLVKKGKQRRVRFKIGRTKDWKKAIVTLKEGNAIDLGY</sequence>
<evidence type="ECO:0000256" key="3">
    <source>
        <dbReference type="ARBA" id="ARBA00022884"/>
    </source>
</evidence>
<evidence type="ECO:0000313" key="7">
    <source>
        <dbReference type="EMBL" id="KKO19394.1"/>
    </source>
</evidence>
<evidence type="ECO:0000256" key="5">
    <source>
        <dbReference type="ARBA" id="ARBA00023274"/>
    </source>
</evidence>
<comment type="subunit">
    <text evidence="6">Part of the 50S ribosomal subunit. Contacts protein L29, and trigger factor when it is bound to the ribosome.</text>
</comment>
<dbReference type="SUPFAM" id="SSF54189">
    <property type="entry name" value="Ribosomal proteins S24e, L23 and L15e"/>
    <property type="match status" value="1"/>
</dbReference>